<organism evidence="19 20">
    <name type="scientific">Croceicoccus marinus</name>
    <dbReference type="NCBI Taxonomy" id="450378"/>
    <lineage>
        <taxon>Bacteria</taxon>
        <taxon>Pseudomonadati</taxon>
        <taxon>Pseudomonadota</taxon>
        <taxon>Alphaproteobacteria</taxon>
        <taxon>Sphingomonadales</taxon>
        <taxon>Erythrobacteraceae</taxon>
        <taxon>Croceicoccus</taxon>
    </lineage>
</organism>
<evidence type="ECO:0000256" key="2">
    <source>
        <dbReference type="ARBA" id="ARBA00009810"/>
    </source>
</evidence>
<dbReference type="GO" id="GO:0015891">
    <property type="term" value="P:siderophore transport"/>
    <property type="evidence" value="ECO:0007669"/>
    <property type="project" value="InterPro"/>
</dbReference>
<name>A0A7G6VRF2_9SPHN</name>
<evidence type="ECO:0000256" key="9">
    <source>
        <dbReference type="ARBA" id="ARBA00023065"/>
    </source>
</evidence>
<keyword evidence="8" id="KW-0408">Iron</keyword>
<gene>
    <name evidence="19" type="ORF">H4O24_09985</name>
</gene>
<dbReference type="InterPro" id="IPR010105">
    <property type="entry name" value="TonB_sidphr_rcpt"/>
</dbReference>
<dbReference type="Pfam" id="PF00593">
    <property type="entry name" value="TonB_dep_Rec_b-barrel"/>
    <property type="match status" value="1"/>
</dbReference>
<dbReference type="InterPro" id="IPR012910">
    <property type="entry name" value="Plug_dom"/>
</dbReference>
<keyword evidence="10 15" id="KW-0798">TonB box</keyword>
<dbReference type="PROSITE" id="PS52016">
    <property type="entry name" value="TONB_DEPENDENT_REC_3"/>
    <property type="match status" value="1"/>
</dbReference>
<sequence length="705" mass="76658">MFSRRIHSRVLHLSAALPLALLAGPALANDASDVQERRSYLPEEILVSAAMDGYAVDDGSTATKTPTPVIDVPQSITVVTSDQIEDQNIRQLNDALRFVAGVTLETGEGHRDEVFIRGQESTADFYLNGLRDDAQYYRSLYNIERIEVLKGPNALIFGRGGSGGAINRVSKIADTGKIFAAADATLDIFGAFALGADINAPLSDAAAARLNATYQEFDNHRDAYEGRFFGISPTVTLDAGPDTRVVLGYSYDDDERVTDRGVPSLDGGPLTGYDRTFFGDRDFNDASAQVHIARARIDHQLSDELSINVSGQFADYDKVYGNIVPGSTDGDLVTLSGYRDATTRQNWIGQANLVWQGDTGGIGHTFLAGFEAIGQDTTNARDIVRFGSLDGPTSVQVPLAEEIAVPSFFVQPLARNRASELTMLAAYVQDQIAIGEHVELIGGVRFESFDLDSVDLVSGTPAARKDEKWSPRFGIVLKPRQALSFYASYSESFLPQAGEQFLVLSPGSAELEPEKFENIEAGFKWAPRPELLVTGAIFQLDRTNGQTADPADPTLVILTGKTRTKGVELQLAGEIAPNWNANIGYAYLDGEIRLRLGSVEPGTVLEQVPDHHVTAWTRYDFSEQFGIGGGIVHSSSQYASLSNAVKLPSYTRVDLAGYFTVNERLALQVNVENLFDEDYYPSAHGDNNIQPARPLNASVTARMTF</sequence>
<dbReference type="RefSeq" id="WP_185883609.1">
    <property type="nucleotide sequence ID" value="NZ_CP060052.1"/>
</dbReference>
<dbReference type="EMBL" id="CP060052">
    <property type="protein sequence ID" value="QNE04317.1"/>
    <property type="molecule type" value="Genomic_DNA"/>
</dbReference>
<dbReference type="InterPro" id="IPR036942">
    <property type="entry name" value="Beta-barrel_TonB_sf"/>
</dbReference>
<dbReference type="PANTHER" id="PTHR32552">
    <property type="entry name" value="FERRICHROME IRON RECEPTOR-RELATED"/>
    <property type="match status" value="1"/>
</dbReference>
<evidence type="ECO:0000256" key="13">
    <source>
        <dbReference type="ARBA" id="ARBA00023237"/>
    </source>
</evidence>
<dbReference type="CDD" id="cd01347">
    <property type="entry name" value="ligand_gated_channel"/>
    <property type="match status" value="1"/>
</dbReference>
<evidence type="ECO:0000259" key="17">
    <source>
        <dbReference type="Pfam" id="PF00593"/>
    </source>
</evidence>
<reference evidence="19 20" key="1">
    <citation type="submission" date="2020-08" db="EMBL/GenBank/DDBJ databases">
        <authorList>
            <person name="Liu G."/>
            <person name="Sun C."/>
        </authorList>
    </citation>
    <scope>NUCLEOTIDE SEQUENCE [LARGE SCALE GENOMIC DNA]</scope>
    <source>
        <strain evidence="19 20">OT19</strain>
    </source>
</reference>
<evidence type="ECO:0000256" key="3">
    <source>
        <dbReference type="ARBA" id="ARBA00022448"/>
    </source>
</evidence>
<keyword evidence="4 14" id="KW-1134">Transmembrane beta strand</keyword>
<keyword evidence="6 14" id="KW-0812">Transmembrane</keyword>
<dbReference type="GO" id="GO:0038023">
    <property type="term" value="F:signaling receptor activity"/>
    <property type="evidence" value="ECO:0007669"/>
    <property type="project" value="InterPro"/>
</dbReference>
<dbReference type="Gene3D" id="2.40.170.20">
    <property type="entry name" value="TonB-dependent receptor, beta-barrel domain"/>
    <property type="match status" value="1"/>
</dbReference>
<protein>
    <submittedName>
        <fullName evidence="19">TonB-dependent siderophore receptor</fullName>
    </submittedName>
</protein>
<feature type="domain" description="TonB-dependent receptor-like beta-barrel" evidence="17">
    <location>
        <begin position="239"/>
        <end position="674"/>
    </location>
</feature>
<evidence type="ECO:0000256" key="10">
    <source>
        <dbReference type="ARBA" id="ARBA00023077"/>
    </source>
</evidence>
<keyword evidence="3 14" id="KW-0813">Transport</keyword>
<evidence type="ECO:0000256" key="6">
    <source>
        <dbReference type="ARBA" id="ARBA00022692"/>
    </source>
</evidence>
<evidence type="ECO:0000256" key="7">
    <source>
        <dbReference type="ARBA" id="ARBA00022729"/>
    </source>
</evidence>
<evidence type="ECO:0000256" key="8">
    <source>
        <dbReference type="ARBA" id="ARBA00023004"/>
    </source>
</evidence>
<evidence type="ECO:0000256" key="12">
    <source>
        <dbReference type="ARBA" id="ARBA00023170"/>
    </source>
</evidence>
<dbReference type="InterPro" id="IPR000531">
    <property type="entry name" value="Beta-barrel_TonB"/>
</dbReference>
<evidence type="ECO:0000313" key="19">
    <source>
        <dbReference type="EMBL" id="QNE04317.1"/>
    </source>
</evidence>
<evidence type="ECO:0000259" key="18">
    <source>
        <dbReference type="Pfam" id="PF07715"/>
    </source>
</evidence>
<keyword evidence="7 16" id="KW-0732">Signal</keyword>
<dbReference type="GO" id="GO:0015344">
    <property type="term" value="F:siderophore uptake transmembrane transporter activity"/>
    <property type="evidence" value="ECO:0007669"/>
    <property type="project" value="TreeGrafter"/>
</dbReference>
<accession>A0A7G6VRF2</accession>
<proteinExistence type="inferred from homology"/>
<dbReference type="InterPro" id="IPR037066">
    <property type="entry name" value="Plug_dom_sf"/>
</dbReference>
<dbReference type="Pfam" id="PF07715">
    <property type="entry name" value="Plug"/>
    <property type="match status" value="1"/>
</dbReference>
<evidence type="ECO:0000313" key="20">
    <source>
        <dbReference type="Proteomes" id="UP000515297"/>
    </source>
</evidence>
<keyword evidence="13 14" id="KW-0998">Cell outer membrane</keyword>
<comment type="subcellular location">
    <subcellularLocation>
        <location evidence="1 14">Cell outer membrane</location>
        <topology evidence="1 14">Multi-pass membrane protein</topology>
    </subcellularLocation>
</comment>
<evidence type="ECO:0000256" key="1">
    <source>
        <dbReference type="ARBA" id="ARBA00004571"/>
    </source>
</evidence>
<evidence type="ECO:0000256" key="16">
    <source>
        <dbReference type="SAM" id="SignalP"/>
    </source>
</evidence>
<keyword evidence="5" id="KW-0410">Iron transport</keyword>
<feature type="domain" description="TonB-dependent receptor plug" evidence="18">
    <location>
        <begin position="69"/>
        <end position="165"/>
    </location>
</feature>
<evidence type="ECO:0000256" key="4">
    <source>
        <dbReference type="ARBA" id="ARBA00022452"/>
    </source>
</evidence>
<evidence type="ECO:0000256" key="14">
    <source>
        <dbReference type="PROSITE-ProRule" id="PRU01360"/>
    </source>
</evidence>
<evidence type="ECO:0000256" key="11">
    <source>
        <dbReference type="ARBA" id="ARBA00023136"/>
    </source>
</evidence>
<dbReference type="Proteomes" id="UP000515297">
    <property type="component" value="Chromosome"/>
</dbReference>
<evidence type="ECO:0000256" key="15">
    <source>
        <dbReference type="RuleBase" id="RU003357"/>
    </source>
</evidence>
<dbReference type="AlphaFoldDB" id="A0A7G6VRF2"/>
<dbReference type="FunFam" id="2.170.130.10:FF:000001">
    <property type="entry name" value="Catecholate siderophore TonB-dependent receptor"/>
    <property type="match status" value="1"/>
</dbReference>
<dbReference type="InterPro" id="IPR039426">
    <property type="entry name" value="TonB-dep_rcpt-like"/>
</dbReference>
<evidence type="ECO:0000256" key="5">
    <source>
        <dbReference type="ARBA" id="ARBA00022496"/>
    </source>
</evidence>
<keyword evidence="9" id="KW-0406">Ion transport</keyword>
<dbReference type="GO" id="GO:0009279">
    <property type="term" value="C:cell outer membrane"/>
    <property type="evidence" value="ECO:0007669"/>
    <property type="project" value="UniProtKB-SubCell"/>
</dbReference>
<comment type="similarity">
    <text evidence="2 14 15">Belongs to the TonB-dependent receptor family.</text>
</comment>
<dbReference type="PANTHER" id="PTHR32552:SF68">
    <property type="entry name" value="FERRICHROME OUTER MEMBRANE TRANSPORTER_PHAGE RECEPTOR"/>
    <property type="match status" value="1"/>
</dbReference>
<feature type="signal peptide" evidence="16">
    <location>
        <begin position="1"/>
        <end position="28"/>
    </location>
</feature>
<keyword evidence="12 19" id="KW-0675">Receptor</keyword>
<feature type="chain" id="PRO_5028810374" evidence="16">
    <location>
        <begin position="29"/>
        <end position="705"/>
    </location>
</feature>
<dbReference type="SUPFAM" id="SSF56935">
    <property type="entry name" value="Porins"/>
    <property type="match status" value="1"/>
</dbReference>
<keyword evidence="11 14" id="KW-0472">Membrane</keyword>
<dbReference type="Gene3D" id="2.170.130.10">
    <property type="entry name" value="TonB-dependent receptor, plug domain"/>
    <property type="match status" value="1"/>
</dbReference>
<dbReference type="NCBIfam" id="TIGR01783">
    <property type="entry name" value="TonB-siderophor"/>
    <property type="match status" value="1"/>
</dbReference>